<sequence>MGNLQQEACVLFLVETVASSAPTDTCATDGTFLCAYLAIKSVALAQPPRMQMQSRVLSWSKCYTVYDNYGHHRDNHTRTRVCYGVYDNYDHHCDNHTCARVCAADPNMWRVRIGEHDLFTNEDNERDLRIQHIYVTSTFDRSQHPQHSSQSPDSSSNSTVYSRFLYDIALLQLAEDSRIEPVCLPTLQRSNEDSELSNVISETPSVQDAETDFSDNPRFGPTMRRSLNLQAENEIPEGVDVETTRSPNVLELQTSVIPIRAVWFQPRGDSGAPMSCERNGQFYLAGVVSWGAEACNVTGRPSVFTRTGPFLNWMEDIMSRDQ</sequence>
<dbReference type="GO" id="GO:0006508">
    <property type="term" value="P:proteolysis"/>
    <property type="evidence" value="ECO:0007669"/>
    <property type="project" value="InterPro"/>
</dbReference>
<dbReference type="SUPFAM" id="SSF50494">
    <property type="entry name" value="Trypsin-like serine proteases"/>
    <property type="match status" value="1"/>
</dbReference>
<protein>
    <recommendedName>
        <fullName evidence="2">Peptidase S1 domain-containing protein</fullName>
    </recommendedName>
</protein>
<dbReference type="VEuPathDB" id="VectorBase:BGLB016417"/>
<reference evidence="3" key="1">
    <citation type="submission" date="2020-05" db="UniProtKB">
        <authorList>
            <consortium name="EnsemblMetazoa"/>
        </authorList>
    </citation>
    <scope>IDENTIFICATION</scope>
    <source>
        <strain evidence="3">BB02</strain>
    </source>
</reference>
<dbReference type="InterPro" id="IPR009003">
    <property type="entry name" value="Peptidase_S1_PA"/>
</dbReference>
<accession>A0A2C9K813</accession>
<dbReference type="InterPro" id="IPR001254">
    <property type="entry name" value="Trypsin_dom"/>
</dbReference>
<feature type="compositionally biased region" description="Low complexity" evidence="1">
    <location>
        <begin position="145"/>
        <end position="158"/>
    </location>
</feature>
<feature type="compositionally biased region" description="Polar residues" evidence="1">
    <location>
        <begin position="196"/>
        <end position="208"/>
    </location>
</feature>
<dbReference type="Gene3D" id="2.40.10.10">
    <property type="entry name" value="Trypsin-like serine proteases"/>
    <property type="match status" value="2"/>
</dbReference>
<dbReference type="SMART" id="SM00020">
    <property type="entry name" value="Tryp_SPc"/>
    <property type="match status" value="1"/>
</dbReference>
<dbReference type="PANTHER" id="PTHR24258:SF140">
    <property type="entry name" value="BCDNA.GH08420-RELATED"/>
    <property type="match status" value="1"/>
</dbReference>
<evidence type="ECO:0000313" key="3">
    <source>
        <dbReference type="EnsemblMetazoa" id="BGLB016417-PA"/>
    </source>
</evidence>
<dbReference type="PANTHER" id="PTHR24258">
    <property type="entry name" value="SERINE PROTEASE-RELATED"/>
    <property type="match status" value="1"/>
</dbReference>
<evidence type="ECO:0000256" key="1">
    <source>
        <dbReference type="SAM" id="MobiDB-lite"/>
    </source>
</evidence>
<dbReference type="VEuPathDB" id="VectorBase:BGLAX_047080"/>
<evidence type="ECO:0000313" key="4">
    <source>
        <dbReference type="Proteomes" id="UP000076420"/>
    </source>
</evidence>
<dbReference type="STRING" id="6526.A0A2C9K813"/>
<feature type="region of interest" description="Disordered" evidence="1">
    <location>
        <begin position="194"/>
        <end position="219"/>
    </location>
</feature>
<dbReference type="AlphaFoldDB" id="A0A2C9K813"/>
<dbReference type="Pfam" id="PF00089">
    <property type="entry name" value="Trypsin"/>
    <property type="match status" value="2"/>
</dbReference>
<dbReference type="Proteomes" id="UP000076420">
    <property type="component" value="Unassembled WGS sequence"/>
</dbReference>
<dbReference type="GO" id="GO:0004252">
    <property type="term" value="F:serine-type endopeptidase activity"/>
    <property type="evidence" value="ECO:0007669"/>
    <property type="project" value="InterPro"/>
</dbReference>
<feature type="region of interest" description="Disordered" evidence="1">
    <location>
        <begin position="139"/>
        <end position="158"/>
    </location>
</feature>
<dbReference type="PROSITE" id="PS50240">
    <property type="entry name" value="TRYPSIN_DOM"/>
    <property type="match status" value="1"/>
</dbReference>
<name>A0A2C9K813_BIOGL</name>
<feature type="domain" description="Peptidase S1" evidence="2">
    <location>
        <begin position="92"/>
        <end position="319"/>
    </location>
</feature>
<organism evidence="3 4">
    <name type="scientific">Biomphalaria glabrata</name>
    <name type="common">Bloodfluke planorb</name>
    <name type="synonym">Freshwater snail</name>
    <dbReference type="NCBI Taxonomy" id="6526"/>
    <lineage>
        <taxon>Eukaryota</taxon>
        <taxon>Metazoa</taxon>
        <taxon>Spiralia</taxon>
        <taxon>Lophotrochozoa</taxon>
        <taxon>Mollusca</taxon>
        <taxon>Gastropoda</taxon>
        <taxon>Heterobranchia</taxon>
        <taxon>Euthyneura</taxon>
        <taxon>Panpulmonata</taxon>
        <taxon>Hygrophila</taxon>
        <taxon>Lymnaeoidea</taxon>
        <taxon>Planorbidae</taxon>
        <taxon>Biomphalaria</taxon>
    </lineage>
</organism>
<proteinExistence type="predicted"/>
<evidence type="ECO:0000259" key="2">
    <source>
        <dbReference type="PROSITE" id="PS50240"/>
    </source>
</evidence>
<dbReference type="KEGG" id="bgt:106071961"/>
<dbReference type="EnsemblMetazoa" id="BGLB016417-RA">
    <property type="protein sequence ID" value="BGLB016417-PA"/>
    <property type="gene ID" value="BGLB016417"/>
</dbReference>
<dbReference type="InterPro" id="IPR043504">
    <property type="entry name" value="Peptidase_S1_PA_chymotrypsin"/>
</dbReference>
<gene>
    <name evidence="3" type="primary">106071961</name>
</gene>